<sequence length="246" mass="28133">MAIDAQHVPPDLPLELERVILQMADRLIPILYKVVVLSTQAMWPPLPLPIAKLPQYGRYVQHLLIGSARDKMIGQYLKYCPNIIDFASGMPLSEPQMKLVDRLPLHQLYLNFYNSSASPSTLILFSQVTHLDAAALDLSLLPHFTSLTHLVLGSNLSFSVYVDILKQYSRLKVLMVWDIDVSNATIFPQLQREIIPGFDDTRIVRMKCRKHLNWRMKALGDTRNAWSFAERVVEERSVRPRAQISS</sequence>
<accession>A0ACD3B9X3</accession>
<evidence type="ECO:0000313" key="1">
    <source>
        <dbReference type="EMBL" id="TFK73807.1"/>
    </source>
</evidence>
<dbReference type="EMBL" id="ML208272">
    <property type="protein sequence ID" value="TFK73807.1"/>
    <property type="molecule type" value="Genomic_DNA"/>
</dbReference>
<dbReference type="Proteomes" id="UP000308600">
    <property type="component" value="Unassembled WGS sequence"/>
</dbReference>
<name>A0ACD3B9X3_9AGAR</name>
<protein>
    <submittedName>
        <fullName evidence="1">Uncharacterized protein</fullName>
    </submittedName>
</protein>
<organism evidence="1 2">
    <name type="scientific">Pluteus cervinus</name>
    <dbReference type="NCBI Taxonomy" id="181527"/>
    <lineage>
        <taxon>Eukaryota</taxon>
        <taxon>Fungi</taxon>
        <taxon>Dikarya</taxon>
        <taxon>Basidiomycota</taxon>
        <taxon>Agaricomycotina</taxon>
        <taxon>Agaricomycetes</taxon>
        <taxon>Agaricomycetidae</taxon>
        <taxon>Agaricales</taxon>
        <taxon>Pluteineae</taxon>
        <taxon>Pluteaceae</taxon>
        <taxon>Pluteus</taxon>
    </lineage>
</organism>
<proteinExistence type="predicted"/>
<reference evidence="1 2" key="1">
    <citation type="journal article" date="2019" name="Nat. Ecol. Evol.">
        <title>Megaphylogeny resolves global patterns of mushroom evolution.</title>
        <authorList>
            <person name="Varga T."/>
            <person name="Krizsan K."/>
            <person name="Foldi C."/>
            <person name="Dima B."/>
            <person name="Sanchez-Garcia M."/>
            <person name="Sanchez-Ramirez S."/>
            <person name="Szollosi G.J."/>
            <person name="Szarkandi J.G."/>
            <person name="Papp V."/>
            <person name="Albert L."/>
            <person name="Andreopoulos W."/>
            <person name="Angelini C."/>
            <person name="Antonin V."/>
            <person name="Barry K.W."/>
            <person name="Bougher N.L."/>
            <person name="Buchanan P."/>
            <person name="Buyck B."/>
            <person name="Bense V."/>
            <person name="Catcheside P."/>
            <person name="Chovatia M."/>
            <person name="Cooper J."/>
            <person name="Damon W."/>
            <person name="Desjardin D."/>
            <person name="Finy P."/>
            <person name="Geml J."/>
            <person name="Haridas S."/>
            <person name="Hughes K."/>
            <person name="Justo A."/>
            <person name="Karasinski D."/>
            <person name="Kautmanova I."/>
            <person name="Kiss B."/>
            <person name="Kocsube S."/>
            <person name="Kotiranta H."/>
            <person name="LaButti K.M."/>
            <person name="Lechner B.E."/>
            <person name="Liimatainen K."/>
            <person name="Lipzen A."/>
            <person name="Lukacs Z."/>
            <person name="Mihaltcheva S."/>
            <person name="Morgado L.N."/>
            <person name="Niskanen T."/>
            <person name="Noordeloos M.E."/>
            <person name="Ohm R.A."/>
            <person name="Ortiz-Santana B."/>
            <person name="Ovrebo C."/>
            <person name="Racz N."/>
            <person name="Riley R."/>
            <person name="Savchenko A."/>
            <person name="Shiryaev A."/>
            <person name="Soop K."/>
            <person name="Spirin V."/>
            <person name="Szebenyi C."/>
            <person name="Tomsovsky M."/>
            <person name="Tulloss R.E."/>
            <person name="Uehling J."/>
            <person name="Grigoriev I.V."/>
            <person name="Vagvolgyi C."/>
            <person name="Papp T."/>
            <person name="Martin F.M."/>
            <person name="Miettinen O."/>
            <person name="Hibbett D.S."/>
            <person name="Nagy L.G."/>
        </authorList>
    </citation>
    <scope>NUCLEOTIDE SEQUENCE [LARGE SCALE GENOMIC DNA]</scope>
    <source>
        <strain evidence="1 2">NL-1719</strain>
    </source>
</reference>
<evidence type="ECO:0000313" key="2">
    <source>
        <dbReference type="Proteomes" id="UP000308600"/>
    </source>
</evidence>
<gene>
    <name evidence="1" type="ORF">BDN72DRAFT_956156</name>
</gene>
<keyword evidence="2" id="KW-1185">Reference proteome</keyword>